<feature type="compositionally biased region" description="Basic residues" evidence="1">
    <location>
        <begin position="217"/>
        <end position="230"/>
    </location>
</feature>
<feature type="compositionally biased region" description="Basic and acidic residues" evidence="1">
    <location>
        <begin position="136"/>
        <end position="160"/>
    </location>
</feature>
<evidence type="ECO:0000256" key="2">
    <source>
        <dbReference type="SAM" id="Phobius"/>
    </source>
</evidence>
<dbReference type="EMBL" id="JBANAX010000251">
    <property type="protein sequence ID" value="KAL1217189.1"/>
    <property type="molecule type" value="Genomic_DNA"/>
</dbReference>
<feature type="region of interest" description="Disordered" evidence="1">
    <location>
        <begin position="118"/>
        <end position="230"/>
    </location>
</feature>
<reference evidence="3 4" key="1">
    <citation type="submission" date="2024-04" db="EMBL/GenBank/DDBJ databases">
        <title>Genome assembly C_amara_ONT_v2.</title>
        <authorList>
            <person name="Yant L."/>
            <person name="Moore C."/>
            <person name="Slenker M."/>
        </authorList>
    </citation>
    <scope>NUCLEOTIDE SEQUENCE [LARGE SCALE GENOMIC DNA]</scope>
    <source>
        <tissue evidence="3">Leaf</tissue>
    </source>
</reference>
<gene>
    <name evidence="3" type="ORF">V5N11_033649</name>
</gene>
<keyword evidence="2" id="KW-0812">Transmembrane</keyword>
<organism evidence="3 4">
    <name type="scientific">Cardamine amara subsp. amara</name>
    <dbReference type="NCBI Taxonomy" id="228776"/>
    <lineage>
        <taxon>Eukaryota</taxon>
        <taxon>Viridiplantae</taxon>
        <taxon>Streptophyta</taxon>
        <taxon>Embryophyta</taxon>
        <taxon>Tracheophyta</taxon>
        <taxon>Spermatophyta</taxon>
        <taxon>Magnoliopsida</taxon>
        <taxon>eudicotyledons</taxon>
        <taxon>Gunneridae</taxon>
        <taxon>Pentapetalae</taxon>
        <taxon>rosids</taxon>
        <taxon>malvids</taxon>
        <taxon>Brassicales</taxon>
        <taxon>Brassicaceae</taxon>
        <taxon>Cardamineae</taxon>
        <taxon>Cardamine</taxon>
    </lineage>
</organism>
<accession>A0ABD1BEG2</accession>
<dbReference type="Proteomes" id="UP001558713">
    <property type="component" value="Unassembled WGS sequence"/>
</dbReference>
<dbReference type="AlphaFoldDB" id="A0ABD1BEG2"/>
<feature type="compositionally biased region" description="Polar residues" evidence="1">
    <location>
        <begin position="161"/>
        <end position="173"/>
    </location>
</feature>
<keyword evidence="2" id="KW-1133">Transmembrane helix</keyword>
<protein>
    <submittedName>
        <fullName evidence="3">Uncharacterized protein</fullName>
    </submittedName>
</protein>
<dbReference type="PANTHER" id="PTHR37198:SF1">
    <property type="entry name" value="NUCLEOLIN"/>
    <property type="match status" value="1"/>
</dbReference>
<evidence type="ECO:0000313" key="4">
    <source>
        <dbReference type="Proteomes" id="UP001558713"/>
    </source>
</evidence>
<dbReference type="PANTHER" id="PTHR37198">
    <property type="entry name" value="NUCLEOLIN"/>
    <property type="match status" value="1"/>
</dbReference>
<proteinExistence type="predicted"/>
<sequence>MEEYESNDQSEDKRSWIWSKALSVGKKVLTAGVVVSSAPLFVPPLIVASTIAFFSSVPFCLFLANYACTQKLLSTLLPATEETGGIENDDESGFGEYSKLGYKEGVDEDDEAISDPILIQIEDDEEMEKESTSLLEKIRDEGRTDRGTSEKELEDGEKSGNTKLGEVQNQSGKQEAHETRHEAGELGTKGKDEEASSNEPIDQASEPRGTGDDKRKNTTKKKKKTGRAGV</sequence>
<feature type="transmembrane region" description="Helical" evidence="2">
    <location>
        <begin position="45"/>
        <end position="68"/>
    </location>
</feature>
<keyword evidence="4" id="KW-1185">Reference proteome</keyword>
<evidence type="ECO:0000256" key="1">
    <source>
        <dbReference type="SAM" id="MobiDB-lite"/>
    </source>
</evidence>
<feature type="compositionally biased region" description="Basic and acidic residues" evidence="1">
    <location>
        <begin position="174"/>
        <end position="194"/>
    </location>
</feature>
<name>A0ABD1BEG2_CARAN</name>
<keyword evidence="2" id="KW-0472">Membrane</keyword>
<evidence type="ECO:0000313" key="3">
    <source>
        <dbReference type="EMBL" id="KAL1217189.1"/>
    </source>
</evidence>
<comment type="caution">
    <text evidence="3">The sequence shown here is derived from an EMBL/GenBank/DDBJ whole genome shotgun (WGS) entry which is preliminary data.</text>
</comment>